<dbReference type="EMBL" id="FOEF01000002">
    <property type="protein sequence ID" value="SEO82371.1"/>
    <property type="molecule type" value="Genomic_DNA"/>
</dbReference>
<dbReference type="SUPFAM" id="SSF56349">
    <property type="entry name" value="DNA breaking-rejoining enzymes"/>
    <property type="match status" value="1"/>
</dbReference>
<evidence type="ECO:0000256" key="3">
    <source>
        <dbReference type="PROSITE-ProRule" id="PRU01248"/>
    </source>
</evidence>
<evidence type="ECO:0000259" key="4">
    <source>
        <dbReference type="PROSITE" id="PS51898"/>
    </source>
</evidence>
<dbReference type="GO" id="GO:0003677">
    <property type="term" value="F:DNA binding"/>
    <property type="evidence" value="ECO:0007669"/>
    <property type="project" value="UniProtKB-UniRule"/>
</dbReference>
<dbReference type="PROSITE" id="PS51898">
    <property type="entry name" value="TYR_RECOMBINASE"/>
    <property type="match status" value="1"/>
</dbReference>
<evidence type="ECO:0000256" key="1">
    <source>
        <dbReference type="ARBA" id="ARBA00023125"/>
    </source>
</evidence>
<dbReference type="InterPro" id="IPR002104">
    <property type="entry name" value="Integrase_catalytic"/>
</dbReference>
<keyword evidence="2" id="KW-0233">DNA recombination</keyword>
<dbReference type="PANTHER" id="PTHR30349">
    <property type="entry name" value="PHAGE INTEGRASE-RELATED"/>
    <property type="match status" value="1"/>
</dbReference>
<dbReference type="InterPro" id="IPR010998">
    <property type="entry name" value="Integrase_recombinase_N"/>
</dbReference>
<evidence type="ECO:0000259" key="5">
    <source>
        <dbReference type="PROSITE" id="PS51900"/>
    </source>
</evidence>
<dbReference type="InterPro" id="IPR044068">
    <property type="entry name" value="CB"/>
</dbReference>
<gene>
    <name evidence="6" type="ORF">SAMN04489732_102292</name>
</gene>
<sequence length="343" mass="37310">MSLDSHPAAKIVGVVRYKIQMQVSQAQQAFFAARRPRKDSPHTTAAYRRDLAGITTLLLAEAGRSEEELDVEHLTAPVLRAAFGAFADGHAKSSVLRAWSTWNQFLTFCVSDGLLAGNPMGAVARPKTPPLTPKPLRGEETPERLLAAAADGARRARDPWPERDVLVLALGLVAGLRAAEMRALAPRSVVGRAGELRLHVHGKGSRDRSIPVQPVLAKLIEAYVESCRRRFPRQRFSSSEPLLRDRAGEPIGRGALEYLVKSCYRWAGLHDRVPTGANLHALRHTFATRLAEDGATASEIMNLLGHASLATSQNYIEATGREQRAAAASNRTYRALDGLGAPE</sequence>
<name>A0A1H8SUM5_9PSEU</name>
<dbReference type="STRING" id="394193.SAMN04489732_102292"/>
<dbReference type="GO" id="GO:0015074">
    <property type="term" value="P:DNA integration"/>
    <property type="evidence" value="ECO:0007669"/>
    <property type="project" value="InterPro"/>
</dbReference>
<reference evidence="6 7" key="1">
    <citation type="submission" date="2016-10" db="EMBL/GenBank/DDBJ databases">
        <authorList>
            <person name="de Groot N.N."/>
        </authorList>
    </citation>
    <scope>NUCLEOTIDE SEQUENCE [LARGE SCALE GENOMIC DNA]</scope>
    <source>
        <strain evidence="6 7">DSM 44993</strain>
    </source>
</reference>
<evidence type="ECO:0000313" key="6">
    <source>
        <dbReference type="EMBL" id="SEO82371.1"/>
    </source>
</evidence>
<dbReference type="InterPro" id="IPR050090">
    <property type="entry name" value="Tyrosine_recombinase_XerCD"/>
</dbReference>
<proteinExistence type="predicted"/>
<dbReference type="Gene3D" id="1.10.150.130">
    <property type="match status" value="1"/>
</dbReference>
<dbReference type="Pfam" id="PF00589">
    <property type="entry name" value="Phage_integrase"/>
    <property type="match status" value="1"/>
</dbReference>
<keyword evidence="7" id="KW-1185">Reference proteome</keyword>
<accession>A0A1H8SUM5</accession>
<keyword evidence="1 3" id="KW-0238">DNA-binding</keyword>
<dbReference type="CDD" id="cd00397">
    <property type="entry name" value="DNA_BRE_C"/>
    <property type="match status" value="1"/>
</dbReference>
<dbReference type="InterPro" id="IPR013762">
    <property type="entry name" value="Integrase-like_cat_sf"/>
</dbReference>
<dbReference type="AlphaFoldDB" id="A0A1H8SUM5"/>
<dbReference type="PROSITE" id="PS51900">
    <property type="entry name" value="CB"/>
    <property type="match status" value="1"/>
</dbReference>
<dbReference type="GO" id="GO:0006310">
    <property type="term" value="P:DNA recombination"/>
    <property type="evidence" value="ECO:0007669"/>
    <property type="project" value="UniProtKB-KW"/>
</dbReference>
<dbReference type="Gene3D" id="1.10.443.10">
    <property type="entry name" value="Intergrase catalytic core"/>
    <property type="match status" value="1"/>
</dbReference>
<dbReference type="InterPro" id="IPR011010">
    <property type="entry name" value="DNA_brk_join_enz"/>
</dbReference>
<dbReference type="OrthoDB" id="4603684at2"/>
<dbReference type="PANTHER" id="PTHR30349:SF81">
    <property type="entry name" value="TYROSINE RECOMBINASE XERC"/>
    <property type="match status" value="1"/>
</dbReference>
<evidence type="ECO:0000313" key="7">
    <source>
        <dbReference type="Proteomes" id="UP000198582"/>
    </source>
</evidence>
<feature type="domain" description="Core-binding (CB)" evidence="5">
    <location>
        <begin position="21"/>
        <end position="110"/>
    </location>
</feature>
<protein>
    <submittedName>
        <fullName evidence="6">Site-specific recombinase XerD</fullName>
    </submittedName>
</protein>
<evidence type="ECO:0000256" key="2">
    <source>
        <dbReference type="ARBA" id="ARBA00023172"/>
    </source>
</evidence>
<feature type="domain" description="Tyr recombinase" evidence="4">
    <location>
        <begin position="131"/>
        <end position="328"/>
    </location>
</feature>
<organism evidence="6 7">
    <name type="scientific">Amycolatopsis saalfeldensis</name>
    <dbReference type="NCBI Taxonomy" id="394193"/>
    <lineage>
        <taxon>Bacteria</taxon>
        <taxon>Bacillati</taxon>
        <taxon>Actinomycetota</taxon>
        <taxon>Actinomycetes</taxon>
        <taxon>Pseudonocardiales</taxon>
        <taxon>Pseudonocardiaceae</taxon>
        <taxon>Amycolatopsis</taxon>
    </lineage>
</organism>
<dbReference type="Proteomes" id="UP000198582">
    <property type="component" value="Unassembled WGS sequence"/>
</dbReference>